<organism evidence="1 2">
    <name type="scientific">Paenimyroides ceti</name>
    <dbReference type="NCBI Taxonomy" id="395087"/>
    <lineage>
        <taxon>Bacteria</taxon>
        <taxon>Pseudomonadati</taxon>
        <taxon>Bacteroidota</taxon>
        <taxon>Flavobacteriia</taxon>
        <taxon>Flavobacteriales</taxon>
        <taxon>Flavobacteriaceae</taxon>
        <taxon>Paenimyroides</taxon>
    </lineage>
</organism>
<dbReference type="EMBL" id="JAUFQU010000052">
    <property type="protein sequence ID" value="MDN3709692.1"/>
    <property type="molecule type" value="Genomic_DNA"/>
</dbReference>
<name>A0ABT8D1G9_9FLAO</name>
<keyword evidence="2" id="KW-1185">Reference proteome</keyword>
<dbReference type="Gene3D" id="2.180.10.10">
    <property type="entry name" value="RHS repeat-associated core"/>
    <property type="match status" value="1"/>
</dbReference>
<comment type="caution">
    <text evidence="1">The sequence shown here is derived from an EMBL/GenBank/DDBJ whole genome shotgun (WGS) entry which is preliminary data.</text>
</comment>
<protein>
    <submittedName>
        <fullName evidence="1">Uncharacterized protein</fullName>
    </submittedName>
</protein>
<evidence type="ECO:0000313" key="2">
    <source>
        <dbReference type="Proteomes" id="UP001242368"/>
    </source>
</evidence>
<reference evidence="2" key="1">
    <citation type="journal article" date="2019" name="Int. J. Syst. Evol. Microbiol.">
        <title>The Global Catalogue of Microorganisms (GCM) 10K type strain sequencing project: providing services to taxonomists for standard genome sequencing and annotation.</title>
        <authorList>
            <consortium name="The Broad Institute Genomics Platform"/>
            <consortium name="The Broad Institute Genome Sequencing Center for Infectious Disease"/>
            <person name="Wu L."/>
            <person name="Ma J."/>
        </authorList>
    </citation>
    <scope>NUCLEOTIDE SEQUENCE [LARGE SCALE GENOMIC DNA]</scope>
    <source>
        <strain evidence="2">CECT 7184</strain>
    </source>
</reference>
<dbReference type="Proteomes" id="UP001242368">
    <property type="component" value="Unassembled WGS sequence"/>
</dbReference>
<proteinExistence type="predicted"/>
<sequence length="139" mass="16035">MPIVIDTDQGSIYYVYDAAGNKLKKSVLANSGPNQITEYIDGFQYLNGTLQFFPQPEGYTAYQNYKYIYHYIHKDHLGNNRVVYADGNNNGVIEPTEILEENNYYPFGLKHQGYNDMTGIQLPIISINTMVKSYKKKWD</sequence>
<evidence type="ECO:0000313" key="1">
    <source>
        <dbReference type="EMBL" id="MDN3709692.1"/>
    </source>
</evidence>
<accession>A0ABT8D1G9</accession>
<gene>
    <name evidence="1" type="ORF">QW060_22300</name>
</gene>
<dbReference type="RefSeq" id="WP_290365179.1">
    <property type="nucleotide sequence ID" value="NZ_JAUFQU010000052.1"/>
</dbReference>